<dbReference type="CDD" id="cd16433">
    <property type="entry name" value="CheB"/>
    <property type="match status" value="1"/>
</dbReference>
<protein>
    <recommendedName>
        <fullName evidence="2">protein-glutamate methylesterase</fullName>
        <ecNumber evidence="2">3.1.1.61</ecNumber>
    </recommendedName>
</protein>
<gene>
    <name evidence="6" type="ORF">DEIPH_ctg005orf0003</name>
</gene>
<evidence type="ECO:0000313" key="7">
    <source>
        <dbReference type="Proteomes" id="UP000020492"/>
    </source>
</evidence>
<dbReference type="PIRSF" id="PIRSF036461">
    <property type="entry name" value="Chmtx_methlestr"/>
    <property type="match status" value="1"/>
</dbReference>
<dbReference type="PANTHER" id="PTHR42872">
    <property type="entry name" value="PROTEIN-GLUTAMATE METHYLESTERASE/PROTEIN-GLUTAMINE GLUTAMINASE"/>
    <property type="match status" value="1"/>
</dbReference>
<comment type="caution">
    <text evidence="6">The sequence shown here is derived from an EMBL/GenBank/DDBJ whole genome shotgun (WGS) entry which is preliminary data.</text>
</comment>
<feature type="active site" evidence="4">
    <location>
        <position position="131"/>
    </location>
</feature>
<dbReference type="InterPro" id="IPR035909">
    <property type="entry name" value="CheB_C"/>
</dbReference>
<evidence type="ECO:0000256" key="3">
    <source>
        <dbReference type="ARBA" id="ARBA00048267"/>
    </source>
</evidence>
<feature type="active site" evidence="4">
    <location>
        <position position="39"/>
    </location>
</feature>
<keyword evidence="4" id="KW-0145">Chemotaxis</keyword>
<dbReference type="PANTHER" id="PTHR42872:SF6">
    <property type="entry name" value="PROTEIN-GLUTAMATE METHYLESTERASE_PROTEIN-GLUTAMINE GLUTAMINASE"/>
    <property type="match status" value="1"/>
</dbReference>
<name>A0A016QTY5_9DEIO</name>
<evidence type="ECO:0000256" key="2">
    <source>
        <dbReference type="ARBA" id="ARBA00039140"/>
    </source>
</evidence>
<feature type="domain" description="CheB-type methylesterase" evidence="5">
    <location>
        <begin position="1"/>
        <end position="189"/>
    </location>
</feature>
<feature type="active site" evidence="4">
    <location>
        <position position="12"/>
    </location>
</feature>
<dbReference type="PATRIC" id="fig|1476583.3.peg.354"/>
<dbReference type="GO" id="GO:0000156">
    <property type="term" value="F:phosphorelay response regulator activity"/>
    <property type="evidence" value="ECO:0007669"/>
    <property type="project" value="InterPro"/>
</dbReference>
<dbReference type="EC" id="3.1.1.61" evidence="2"/>
<evidence type="ECO:0000313" key="6">
    <source>
        <dbReference type="EMBL" id="EYB69456.1"/>
    </source>
</evidence>
<dbReference type="Proteomes" id="UP000020492">
    <property type="component" value="Unassembled WGS sequence"/>
</dbReference>
<dbReference type="InterPro" id="IPR000673">
    <property type="entry name" value="Sig_transdc_resp-reg_Me-estase"/>
</dbReference>
<organism evidence="6 7">
    <name type="scientific">Deinococcus phoenicis</name>
    <dbReference type="NCBI Taxonomy" id="1476583"/>
    <lineage>
        <taxon>Bacteria</taxon>
        <taxon>Thermotogati</taxon>
        <taxon>Deinococcota</taxon>
        <taxon>Deinococci</taxon>
        <taxon>Deinococcales</taxon>
        <taxon>Deinococcaceae</taxon>
        <taxon>Deinococcus</taxon>
    </lineage>
</organism>
<dbReference type="SUPFAM" id="SSF52738">
    <property type="entry name" value="Methylesterase CheB, C-terminal domain"/>
    <property type="match status" value="1"/>
</dbReference>
<evidence type="ECO:0000256" key="4">
    <source>
        <dbReference type="PROSITE-ProRule" id="PRU00050"/>
    </source>
</evidence>
<dbReference type="PROSITE" id="PS50122">
    <property type="entry name" value="CHEB"/>
    <property type="match status" value="1"/>
</dbReference>
<dbReference type="RefSeq" id="WP_034352900.1">
    <property type="nucleotide sequence ID" value="NZ_JHAC01000005.1"/>
</dbReference>
<dbReference type="STRING" id="1476583.DEIPH_ctg005orf0003"/>
<evidence type="ECO:0000259" key="5">
    <source>
        <dbReference type="PROSITE" id="PS50122"/>
    </source>
</evidence>
<dbReference type="GO" id="GO:0006935">
    <property type="term" value="P:chemotaxis"/>
    <property type="evidence" value="ECO:0007669"/>
    <property type="project" value="UniProtKB-UniRule"/>
</dbReference>
<dbReference type="EMBL" id="JHAC01000005">
    <property type="protein sequence ID" value="EYB69456.1"/>
    <property type="molecule type" value="Genomic_DNA"/>
</dbReference>
<evidence type="ECO:0000256" key="1">
    <source>
        <dbReference type="ARBA" id="ARBA00022801"/>
    </source>
</evidence>
<dbReference type="OrthoDB" id="9793421at2"/>
<dbReference type="Pfam" id="PF01339">
    <property type="entry name" value="CheB_methylest"/>
    <property type="match status" value="1"/>
</dbReference>
<dbReference type="GO" id="GO:0008984">
    <property type="term" value="F:protein-glutamate methylesterase activity"/>
    <property type="evidence" value="ECO:0007669"/>
    <property type="project" value="UniProtKB-EC"/>
</dbReference>
<keyword evidence="7" id="KW-1185">Reference proteome</keyword>
<dbReference type="InterPro" id="IPR011247">
    <property type="entry name" value="Chemotax_prot-Glu_Me-esterase"/>
</dbReference>
<dbReference type="GO" id="GO:0005737">
    <property type="term" value="C:cytoplasm"/>
    <property type="evidence" value="ECO:0007669"/>
    <property type="project" value="InterPro"/>
</dbReference>
<accession>A0A016QTY5</accession>
<comment type="catalytic activity">
    <reaction evidence="3">
        <text>[protein]-L-glutamate 5-O-methyl ester + H2O = L-glutamyl-[protein] + methanol + H(+)</text>
        <dbReference type="Rhea" id="RHEA:23236"/>
        <dbReference type="Rhea" id="RHEA-COMP:10208"/>
        <dbReference type="Rhea" id="RHEA-COMP:10311"/>
        <dbReference type="ChEBI" id="CHEBI:15377"/>
        <dbReference type="ChEBI" id="CHEBI:15378"/>
        <dbReference type="ChEBI" id="CHEBI:17790"/>
        <dbReference type="ChEBI" id="CHEBI:29973"/>
        <dbReference type="ChEBI" id="CHEBI:82795"/>
        <dbReference type="EC" id="3.1.1.61"/>
    </reaction>
</comment>
<dbReference type="eggNOG" id="COG2201">
    <property type="taxonomic scope" value="Bacteria"/>
</dbReference>
<keyword evidence="1 4" id="KW-0378">Hydrolase</keyword>
<dbReference type="AlphaFoldDB" id="A0A016QTY5"/>
<dbReference type="Gene3D" id="3.40.50.180">
    <property type="entry name" value="Methylesterase CheB, C-terminal domain"/>
    <property type="match status" value="1"/>
</dbReference>
<proteinExistence type="predicted"/>
<reference evidence="6 7" key="1">
    <citation type="submission" date="2014-03" db="EMBL/GenBank/DDBJ databases">
        <title>Draft genome sequence of Deinococcus phoenicis 1P10ME.</title>
        <authorList>
            <person name="Stepanov V.G."/>
            <person name="Vaishampayan P."/>
            <person name="Venkateswaran K."/>
            <person name="Fox G.E."/>
        </authorList>
    </citation>
    <scope>NUCLEOTIDE SEQUENCE [LARGE SCALE GENOMIC DNA]</scope>
    <source>
        <strain evidence="6 7">1P10ME</strain>
    </source>
</reference>
<sequence>MAAQHIVVIGASAGGVESLLTLAASLPADFPAPILVVLHVAAGGPSLLPQLLRGRGPLPAAHAQDQEPLMPGHIYVAPPDHHLLVEPGRVAVTRGPKENRFRPSVDALFRSAAYVYGPAVIGAVLSGTLDDGTSGLWTVKRRGGVAVVQAPDDALFPEMPLNALQQVDVDHVVPVAGLGALLTRLVSRPDQGEDRMNEEERQRLEAEVRIAAEHNALQSGIMGMGDLSPLTCPECHGTLVRLTEGRNVRYRCHTGHAFTANALLAGVNESVEDTLWNAVRVLEENTMLLQQLGEYYAGLGETHTAELLFDKAHESQERTRQVRAILLRHDSLSEPVFQPEPGRDPG</sequence>